<name>C0FWL9_9FIRM</name>
<protein>
    <submittedName>
        <fullName evidence="1">Uncharacterized protein</fullName>
    </submittedName>
</protein>
<reference evidence="1 2" key="1">
    <citation type="submission" date="2009-02" db="EMBL/GenBank/DDBJ databases">
        <authorList>
            <person name="Fulton L."/>
            <person name="Clifton S."/>
            <person name="Fulton B."/>
            <person name="Xu J."/>
            <person name="Minx P."/>
            <person name="Pepin K.H."/>
            <person name="Johnson M."/>
            <person name="Bhonagiri V."/>
            <person name="Nash W.E."/>
            <person name="Mardis E.R."/>
            <person name="Wilson R.K."/>
        </authorList>
    </citation>
    <scope>NUCLEOTIDE SEQUENCE [LARGE SCALE GENOMIC DNA]</scope>
    <source>
        <strain evidence="1 2">DSM 16841</strain>
    </source>
</reference>
<proteinExistence type="predicted"/>
<reference evidence="1 2" key="2">
    <citation type="submission" date="2009-03" db="EMBL/GenBank/DDBJ databases">
        <title>Draft genome sequence of Roseburia inulinivorans (DSM 16841).</title>
        <authorList>
            <person name="Sudarsanam P."/>
            <person name="Ley R."/>
            <person name="Guruge J."/>
            <person name="Turnbaugh P.J."/>
            <person name="Mahowald M."/>
            <person name="Liep D."/>
            <person name="Gordon J."/>
        </authorList>
    </citation>
    <scope>NUCLEOTIDE SEQUENCE [LARGE SCALE GENOMIC DNA]</scope>
    <source>
        <strain evidence="1 2">DSM 16841</strain>
    </source>
</reference>
<organism evidence="1 2">
    <name type="scientific">Roseburia inulinivorans DSM 16841</name>
    <dbReference type="NCBI Taxonomy" id="622312"/>
    <lineage>
        <taxon>Bacteria</taxon>
        <taxon>Bacillati</taxon>
        <taxon>Bacillota</taxon>
        <taxon>Clostridia</taxon>
        <taxon>Lachnospirales</taxon>
        <taxon>Lachnospiraceae</taxon>
        <taxon>Roseburia</taxon>
    </lineage>
</organism>
<dbReference type="AlphaFoldDB" id="C0FWL9"/>
<sequence>MISGKWVLSGMGIRKSDADRSVPTETISIELYANGLVSKHPDSEYEYANAIGSALPRTT</sequence>
<evidence type="ECO:0000313" key="2">
    <source>
        <dbReference type="Proteomes" id="UP000003561"/>
    </source>
</evidence>
<comment type="caution">
    <text evidence="1">The sequence shown here is derived from an EMBL/GenBank/DDBJ whole genome shotgun (WGS) entry which is preliminary data.</text>
</comment>
<dbReference type="EMBL" id="ACFY01000133">
    <property type="protein sequence ID" value="EEG93014.1"/>
    <property type="molecule type" value="Genomic_DNA"/>
</dbReference>
<accession>C0FWL9</accession>
<evidence type="ECO:0000313" key="1">
    <source>
        <dbReference type="EMBL" id="EEG93014.1"/>
    </source>
</evidence>
<dbReference type="Proteomes" id="UP000003561">
    <property type="component" value="Unassembled WGS sequence"/>
</dbReference>
<gene>
    <name evidence="1" type="ORF">ROSEINA2194_03146</name>
</gene>